<sequence length="59" mass="6544">MASIALYGQSQTGIIGRKNVLEGVKDPVMAALQVEDTRVRKLALVMVNRKLDLKVVRHL</sequence>
<proteinExistence type="predicted"/>
<dbReference type="GeneID" id="18811778"/>
<accession>F8P4X7</accession>
<dbReference type="RefSeq" id="XP_007321450.1">
    <property type="nucleotide sequence ID" value="XM_007321388.1"/>
</dbReference>
<name>F8P4X7_SERL9</name>
<protein>
    <submittedName>
        <fullName evidence="1">Uncharacterized protein</fullName>
    </submittedName>
</protein>
<reference evidence="1" key="1">
    <citation type="submission" date="2011-04" db="EMBL/GenBank/DDBJ databases">
        <title>Evolution of plant cell wall degrading machinery underlies the functional diversity of forest fungi.</title>
        <authorList>
            <consortium name="US DOE Joint Genome Institute (JGI-PGF)"/>
            <person name="Eastwood D.C."/>
            <person name="Floudas D."/>
            <person name="Binder M."/>
            <person name="Majcherczyk A."/>
            <person name="Schneider P."/>
            <person name="Aerts A."/>
            <person name="Asiegbu F.O."/>
            <person name="Baker S.E."/>
            <person name="Barry K."/>
            <person name="Bendiksby M."/>
            <person name="Blumentritt M."/>
            <person name="Coutinho P.M."/>
            <person name="Cullen D."/>
            <person name="Cullen D."/>
            <person name="Gathman A."/>
            <person name="Goodell B."/>
            <person name="Henrissat B."/>
            <person name="Ihrmark K."/>
            <person name="Kauserud H."/>
            <person name="Kohler A."/>
            <person name="LaButti K."/>
            <person name="Lapidus A."/>
            <person name="Lavin J.L."/>
            <person name="Lee Y.-H."/>
            <person name="Lindquist E."/>
            <person name="Lilly W."/>
            <person name="Lucas S."/>
            <person name="Morin E."/>
            <person name="Murat C."/>
            <person name="Oguiza J.A."/>
            <person name="Park J."/>
            <person name="Pisabarro A.G."/>
            <person name="Riley R."/>
            <person name="Rosling A."/>
            <person name="Salamov A."/>
            <person name="Schmidt O."/>
            <person name="Schmutz J."/>
            <person name="Skrede I."/>
            <person name="Stenlid J."/>
            <person name="Wiebenga A."/>
            <person name="Xie X."/>
            <person name="Kues U."/>
            <person name="Hibbett D.S."/>
            <person name="Hoffmeister D."/>
            <person name="Hogberg N."/>
            <person name="Martin F."/>
            <person name="Grigoriev I.V."/>
            <person name="Watkinson S.C."/>
        </authorList>
    </citation>
    <scope>NUCLEOTIDE SEQUENCE</scope>
    <source>
        <strain evidence="1">S7.9</strain>
    </source>
</reference>
<organism>
    <name type="scientific">Serpula lacrymans var. lacrymans (strain S7.9)</name>
    <name type="common">Dry rot fungus</name>
    <dbReference type="NCBI Taxonomy" id="578457"/>
    <lineage>
        <taxon>Eukaryota</taxon>
        <taxon>Fungi</taxon>
        <taxon>Dikarya</taxon>
        <taxon>Basidiomycota</taxon>
        <taxon>Agaricomycotina</taxon>
        <taxon>Agaricomycetes</taxon>
        <taxon>Agaricomycetidae</taxon>
        <taxon>Boletales</taxon>
        <taxon>Coniophorineae</taxon>
        <taxon>Serpulaceae</taxon>
        <taxon>Serpula</taxon>
    </lineage>
</organism>
<dbReference type="Proteomes" id="UP000008064">
    <property type="component" value="Unassembled WGS sequence"/>
</dbReference>
<gene>
    <name evidence="1" type="ORF">SERLADRAFT_396820</name>
</gene>
<dbReference type="EMBL" id="GL945438">
    <property type="protein sequence ID" value="EGO21664.1"/>
    <property type="molecule type" value="Genomic_DNA"/>
</dbReference>
<evidence type="ECO:0000313" key="1">
    <source>
        <dbReference type="EMBL" id="EGO21664.1"/>
    </source>
</evidence>
<dbReference type="AlphaFoldDB" id="F8P4X7"/>
<dbReference type="HOGENOM" id="CLU_2962294_0_0_1"/>
<dbReference type="KEGG" id="sla:SERLADRAFT_396820"/>